<dbReference type="Pfam" id="PF01225">
    <property type="entry name" value="Mur_ligase"/>
    <property type="match status" value="1"/>
</dbReference>
<feature type="domain" description="Mur ligase C-terminal" evidence="13">
    <location>
        <begin position="317"/>
        <end position="443"/>
    </location>
</feature>
<dbReference type="PANTHER" id="PTHR43024">
    <property type="entry name" value="UDP-N-ACETYLMURAMOYL-TRIPEPTIDE--D-ALANYL-D-ALANINE LIGASE"/>
    <property type="match status" value="1"/>
</dbReference>
<comment type="function">
    <text evidence="10 11">Involved in cell wall formation. Catalyzes the final step in the synthesis of UDP-N-acetylmuramoyl-pentapeptide, the precursor of murein.</text>
</comment>
<gene>
    <name evidence="10" type="primary">murF</name>
    <name evidence="15" type="ORF">PaelaDRAFT_0853</name>
</gene>
<dbReference type="Gene3D" id="3.40.1190.10">
    <property type="entry name" value="Mur-like, catalytic domain"/>
    <property type="match status" value="1"/>
</dbReference>
<dbReference type="SUPFAM" id="SSF53244">
    <property type="entry name" value="MurD-like peptide ligases, peptide-binding domain"/>
    <property type="match status" value="1"/>
</dbReference>
<evidence type="ECO:0000256" key="7">
    <source>
        <dbReference type="ARBA" id="ARBA00022984"/>
    </source>
</evidence>
<comment type="subcellular location">
    <subcellularLocation>
        <location evidence="10 11">Cytoplasm</location>
    </subcellularLocation>
</comment>
<dbReference type="Proteomes" id="UP000003891">
    <property type="component" value="Unassembled WGS sequence"/>
</dbReference>
<keyword evidence="6 10" id="KW-0133">Cell shape</keyword>
<keyword evidence="1 10" id="KW-0963">Cytoplasm</keyword>
<dbReference type="SUPFAM" id="SSF63418">
    <property type="entry name" value="MurE/MurF N-terminal domain"/>
    <property type="match status" value="1"/>
</dbReference>
<dbReference type="STRING" id="743719.PaelaDRAFT_0853"/>
<dbReference type="InterPro" id="IPR036615">
    <property type="entry name" value="Mur_ligase_C_dom_sf"/>
</dbReference>
<evidence type="ECO:0000313" key="16">
    <source>
        <dbReference type="Proteomes" id="UP000003891"/>
    </source>
</evidence>
<dbReference type="SUPFAM" id="SSF53623">
    <property type="entry name" value="MurD-like peptide ligases, catalytic domain"/>
    <property type="match status" value="1"/>
</dbReference>
<dbReference type="Gene3D" id="3.90.190.20">
    <property type="entry name" value="Mur ligase, C-terminal domain"/>
    <property type="match status" value="1"/>
</dbReference>
<comment type="similarity">
    <text evidence="10">Belongs to the MurCDEF family. MurF subfamily.</text>
</comment>
<evidence type="ECO:0000256" key="4">
    <source>
        <dbReference type="ARBA" id="ARBA00022741"/>
    </source>
</evidence>
<dbReference type="GO" id="GO:0051301">
    <property type="term" value="P:cell division"/>
    <property type="evidence" value="ECO:0007669"/>
    <property type="project" value="UniProtKB-KW"/>
</dbReference>
<dbReference type="GO" id="GO:0047480">
    <property type="term" value="F:UDP-N-acetylmuramoyl-tripeptide-D-alanyl-D-alanine ligase activity"/>
    <property type="evidence" value="ECO:0007669"/>
    <property type="project" value="UniProtKB-UniRule"/>
</dbReference>
<feature type="domain" description="Mur ligase N-terminal catalytic" evidence="12">
    <location>
        <begin position="27"/>
        <end position="99"/>
    </location>
</feature>
<evidence type="ECO:0000256" key="3">
    <source>
        <dbReference type="ARBA" id="ARBA00022618"/>
    </source>
</evidence>
<dbReference type="EC" id="6.3.2.10" evidence="10 11"/>
<proteinExistence type="inferred from homology"/>
<sequence length="456" mass="50238">MISHKLKVIEQMSEGDGLSREFEEILIQGVSIDSRTVKPGNLFIPIIRELDGHNFVTEAIAKGAVAAFWQTDHPDPPIHLPLIFVDDCLESLQKLAKAYRKELGVKIIGVTGSNGKTTTKEMLQSVLQTKLSVYKTEGNLNSQVGVPLTILAINRDAEVAIIEMGMSERGHIDQLSKITEPDIAIITMIGVAHLSSLGSKEEIAAAKLEILNGLKNGGCLFYNGDDPLLTTKLCNIQRESIETISFGQQHFNDITSENVVINPVGSNFSVANDKYYLPLLGGHNINNALATIAIALKMGFSSTEINEGFRTLKLPGMRMEKIDSSLGFTVINDAWNASPDSVSAAIKTFQELTGYRKKYLVIGDMLELGEREEEYHRNIGRSLAPREINYVYTFGELSRLIALEATKNYPAGAVKTFMDKMDLARSIKRVITENDVILLKASRGMQLDAIVPILMQ</sequence>
<keyword evidence="2 10" id="KW-0436">Ligase</keyword>
<evidence type="ECO:0000259" key="13">
    <source>
        <dbReference type="Pfam" id="PF02875"/>
    </source>
</evidence>
<reference evidence="15 16" key="1">
    <citation type="submission" date="2011-09" db="EMBL/GenBank/DDBJ databases">
        <title>The draft genome of Paenibacillus lactis 154.</title>
        <authorList>
            <consortium name="US DOE Joint Genome Institute (JGI-PGF)"/>
            <person name="Lucas S."/>
            <person name="Han J."/>
            <person name="Lapidus A."/>
            <person name="Cheng J.-F."/>
            <person name="Goodwin L."/>
            <person name="Pitluck S."/>
            <person name="Peters L."/>
            <person name="Land M.L."/>
            <person name="Hauser L."/>
            <person name="Siebers A."/>
            <person name="Thelen M."/>
            <person name="Hugenholtz P."/>
            <person name="Allgaier M."/>
            <person name="Woyke T.J."/>
        </authorList>
    </citation>
    <scope>NUCLEOTIDE SEQUENCE [LARGE SCALE GENOMIC DNA]</scope>
    <source>
        <strain evidence="15 16">154</strain>
    </source>
</reference>
<dbReference type="InterPro" id="IPR051046">
    <property type="entry name" value="MurCDEF_CellWall_CoF430Synth"/>
</dbReference>
<evidence type="ECO:0000259" key="14">
    <source>
        <dbReference type="Pfam" id="PF08245"/>
    </source>
</evidence>
<dbReference type="InterPro" id="IPR013221">
    <property type="entry name" value="Mur_ligase_cen"/>
</dbReference>
<dbReference type="Pfam" id="PF02875">
    <property type="entry name" value="Mur_ligase_C"/>
    <property type="match status" value="1"/>
</dbReference>
<dbReference type="GO" id="GO:0005737">
    <property type="term" value="C:cytoplasm"/>
    <property type="evidence" value="ECO:0007669"/>
    <property type="project" value="UniProtKB-SubCell"/>
</dbReference>
<dbReference type="InterPro" id="IPR005863">
    <property type="entry name" value="UDP-N-AcMur_synth"/>
</dbReference>
<evidence type="ECO:0000256" key="5">
    <source>
        <dbReference type="ARBA" id="ARBA00022840"/>
    </source>
</evidence>
<keyword evidence="8 10" id="KW-0131">Cell cycle</keyword>
<evidence type="ECO:0000256" key="11">
    <source>
        <dbReference type="RuleBase" id="RU004136"/>
    </source>
</evidence>
<protein>
    <recommendedName>
        <fullName evidence="10 11">UDP-N-acetylmuramoyl-tripeptide--D-alanyl-D-alanine ligase</fullName>
        <ecNumber evidence="10 11">6.3.2.10</ecNumber>
    </recommendedName>
    <alternativeName>
        <fullName evidence="10">D-alanyl-D-alanine-adding enzyme</fullName>
    </alternativeName>
</protein>
<dbReference type="Gene3D" id="3.40.1390.10">
    <property type="entry name" value="MurE/MurF, N-terminal domain"/>
    <property type="match status" value="1"/>
</dbReference>
<dbReference type="OrthoDB" id="9801978at2"/>
<evidence type="ECO:0000256" key="1">
    <source>
        <dbReference type="ARBA" id="ARBA00022490"/>
    </source>
</evidence>
<dbReference type="Pfam" id="PF08245">
    <property type="entry name" value="Mur_ligase_M"/>
    <property type="match status" value="1"/>
</dbReference>
<feature type="binding site" evidence="10">
    <location>
        <begin position="112"/>
        <end position="118"/>
    </location>
    <ligand>
        <name>ATP</name>
        <dbReference type="ChEBI" id="CHEBI:30616"/>
    </ligand>
</feature>
<dbReference type="eggNOG" id="COG0770">
    <property type="taxonomic scope" value="Bacteria"/>
</dbReference>
<dbReference type="NCBIfam" id="TIGR01143">
    <property type="entry name" value="murF"/>
    <property type="match status" value="1"/>
</dbReference>
<dbReference type="PANTHER" id="PTHR43024:SF1">
    <property type="entry name" value="UDP-N-ACETYLMURAMOYL-TRIPEPTIDE--D-ALANYL-D-ALANINE LIGASE"/>
    <property type="match status" value="1"/>
</dbReference>
<dbReference type="InterPro" id="IPR000713">
    <property type="entry name" value="Mur_ligase_N"/>
</dbReference>
<dbReference type="UniPathway" id="UPA00219"/>
<dbReference type="GO" id="GO:0008766">
    <property type="term" value="F:UDP-N-acetylmuramoylalanyl-D-glutamyl-2,6-diaminopimelate-D-alanyl-D-alanine ligase activity"/>
    <property type="evidence" value="ECO:0007669"/>
    <property type="project" value="RHEA"/>
</dbReference>
<dbReference type="InterPro" id="IPR035911">
    <property type="entry name" value="MurE/MurF_N"/>
</dbReference>
<evidence type="ECO:0000313" key="15">
    <source>
        <dbReference type="EMBL" id="EHB66629.1"/>
    </source>
</evidence>
<dbReference type="InterPro" id="IPR036565">
    <property type="entry name" value="Mur-like_cat_sf"/>
</dbReference>
<dbReference type="GO" id="GO:0071555">
    <property type="term" value="P:cell wall organization"/>
    <property type="evidence" value="ECO:0007669"/>
    <property type="project" value="UniProtKB-KW"/>
</dbReference>
<dbReference type="PATRIC" id="fig|743719.3.peg.855"/>
<evidence type="ECO:0000256" key="9">
    <source>
        <dbReference type="ARBA" id="ARBA00023316"/>
    </source>
</evidence>
<name>G4HBU8_9BACL</name>
<dbReference type="GO" id="GO:0009252">
    <property type="term" value="P:peptidoglycan biosynthetic process"/>
    <property type="evidence" value="ECO:0007669"/>
    <property type="project" value="UniProtKB-UniRule"/>
</dbReference>
<evidence type="ECO:0000256" key="8">
    <source>
        <dbReference type="ARBA" id="ARBA00023306"/>
    </source>
</evidence>
<keyword evidence="5 10" id="KW-0067">ATP-binding</keyword>
<feature type="domain" description="Mur ligase central" evidence="14">
    <location>
        <begin position="110"/>
        <end position="295"/>
    </location>
</feature>
<keyword evidence="3 10" id="KW-0132">Cell division</keyword>
<evidence type="ECO:0000256" key="10">
    <source>
        <dbReference type="HAMAP-Rule" id="MF_02019"/>
    </source>
</evidence>
<dbReference type="GO" id="GO:0008360">
    <property type="term" value="P:regulation of cell shape"/>
    <property type="evidence" value="ECO:0007669"/>
    <property type="project" value="UniProtKB-KW"/>
</dbReference>
<keyword evidence="9 10" id="KW-0961">Cell wall biogenesis/degradation</keyword>
<comment type="catalytic activity">
    <reaction evidence="10 11">
        <text>D-alanyl-D-alanine + UDP-N-acetyl-alpha-D-muramoyl-L-alanyl-gamma-D-glutamyl-meso-2,6-diaminopimelate + ATP = UDP-N-acetyl-alpha-D-muramoyl-L-alanyl-gamma-D-glutamyl-meso-2,6-diaminopimeloyl-D-alanyl-D-alanine + ADP + phosphate + H(+)</text>
        <dbReference type="Rhea" id="RHEA:28374"/>
        <dbReference type="ChEBI" id="CHEBI:15378"/>
        <dbReference type="ChEBI" id="CHEBI:30616"/>
        <dbReference type="ChEBI" id="CHEBI:43474"/>
        <dbReference type="ChEBI" id="CHEBI:57822"/>
        <dbReference type="ChEBI" id="CHEBI:61386"/>
        <dbReference type="ChEBI" id="CHEBI:83905"/>
        <dbReference type="ChEBI" id="CHEBI:456216"/>
        <dbReference type="EC" id="6.3.2.10"/>
    </reaction>
</comment>
<comment type="pathway">
    <text evidence="10 11">Cell wall biogenesis; peptidoglycan biosynthesis.</text>
</comment>
<keyword evidence="7 10" id="KW-0573">Peptidoglycan synthesis</keyword>
<evidence type="ECO:0000259" key="12">
    <source>
        <dbReference type="Pfam" id="PF01225"/>
    </source>
</evidence>
<keyword evidence="4 10" id="KW-0547">Nucleotide-binding</keyword>
<dbReference type="HAMAP" id="MF_02019">
    <property type="entry name" value="MurF"/>
    <property type="match status" value="1"/>
</dbReference>
<dbReference type="AlphaFoldDB" id="G4HBU8"/>
<evidence type="ECO:0000256" key="2">
    <source>
        <dbReference type="ARBA" id="ARBA00022598"/>
    </source>
</evidence>
<dbReference type="GO" id="GO:0005524">
    <property type="term" value="F:ATP binding"/>
    <property type="evidence" value="ECO:0007669"/>
    <property type="project" value="UniProtKB-UniRule"/>
</dbReference>
<organism evidence="15 16">
    <name type="scientific">Paenibacillus lactis 154</name>
    <dbReference type="NCBI Taxonomy" id="743719"/>
    <lineage>
        <taxon>Bacteria</taxon>
        <taxon>Bacillati</taxon>
        <taxon>Bacillota</taxon>
        <taxon>Bacilli</taxon>
        <taxon>Bacillales</taxon>
        <taxon>Paenibacillaceae</taxon>
        <taxon>Paenibacillus</taxon>
    </lineage>
</organism>
<evidence type="ECO:0000256" key="6">
    <source>
        <dbReference type="ARBA" id="ARBA00022960"/>
    </source>
</evidence>
<accession>G4HBU8</accession>
<dbReference type="EMBL" id="AGIP01000002">
    <property type="protein sequence ID" value="EHB66629.1"/>
    <property type="molecule type" value="Genomic_DNA"/>
</dbReference>
<dbReference type="InterPro" id="IPR004101">
    <property type="entry name" value="Mur_ligase_C"/>
</dbReference>